<dbReference type="InterPro" id="IPR040323">
    <property type="entry name" value="EIPR1"/>
</dbReference>
<dbReference type="InterPro" id="IPR059104">
    <property type="entry name" value="Beta-prop_EIPR1-like"/>
</dbReference>
<dbReference type="AlphaFoldDB" id="A0A0L0G8H0"/>
<keyword evidence="3" id="KW-0677">Repeat</keyword>
<evidence type="ECO:0000313" key="8">
    <source>
        <dbReference type="Proteomes" id="UP000054560"/>
    </source>
</evidence>
<dbReference type="OrthoDB" id="196957at2759"/>
<keyword evidence="2 4" id="KW-0853">WD repeat</keyword>
<evidence type="ECO:0000256" key="5">
    <source>
        <dbReference type="SAM" id="MobiDB-lite"/>
    </source>
</evidence>
<dbReference type="InterPro" id="IPR001680">
    <property type="entry name" value="WD40_rpt"/>
</dbReference>
<keyword evidence="8" id="KW-1185">Reference proteome</keyword>
<dbReference type="GO" id="GO:0016567">
    <property type="term" value="P:protein ubiquitination"/>
    <property type="evidence" value="ECO:0007669"/>
    <property type="project" value="TreeGrafter"/>
</dbReference>
<gene>
    <name evidence="7" type="ORF">SARC_02582</name>
</gene>
<dbReference type="InterPro" id="IPR036322">
    <property type="entry name" value="WD40_repeat_dom_sf"/>
</dbReference>
<protein>
    <recommendedName>
        <fullName evidence="6">EIPR1-like beta-propeller domain-containing protein</fullName>
    </recommendedName>
</protein>
<dbReference type="PANTHER" id="PTHR14205:SF15">
    <property type="entry name" value="EARP AND GARP COMPLEX-INTERACTING PROTEIN 1"/>
    <property type="match status" value="1"/>
</dbReference>
<dbReference type="GeneID" id="25903086"/>
<dbReference type="PROSITE" id="PS50082">
    <property type="entry name" value="WD_REPEATS_2"/>
    <property type="match status" value="1"/>
</dbReference>
<reference evidence="7 8" key="1">
    <citation type="submission" date="2011-02" db="EMBL/GenBank/DDBJ databases">
        <title>The Genome Sequence of Sphaeroforma arctica JP610.</title>
        <authorList>
            <consortium name="The Broad Institute Genome Sequencing Platform"/>
            <person name="Russ C."/>
            <person name="Cuomo C."/>
            <person name="Young S.K."/>
            <person name="Zeng Q."/>
            <person name="Gargeya S."/>
            <person name="Alvarado L."/>
            <person name="Berlin A."/>
            <person name="Chapman S.B."/>
            <person name="Chen Z."/>
            <person name="Freedman E."/>
            <person name="Gellesch M."/>
            <person name="Goldberg J."/>
            <person name="Griggs A."/>
            <person name="Gujja S."/>
            <person name="Heilman E."/>
            <person name="Heiman D."/>
            <person name="Howarth C."/>
            <person name="Mehta T."/>
            <person name="Neiman D."/>
            <person name="Pearson M."/>
            <person name="Roberts A."/>
            <person name="Saif S."/>
            <person name="Shea T."/>
            <person name="Shenoy N."/>
            <person name="Sisk P."/>
            <person name="Stolte C."/>
            <person name="Sykes S."/>
            <person name="White J."/>
            <person name="Yandava C."/>
            <person name="Burger G."/>
            <person name="Gray M.W."/>
            <person name="Holland P.W.H."/>
            <person name="King N."/>
            <person name="Lang F.B.F."/>
            <person name="Roger A.J."/>
            <person name="Ruiz-Trillo I."/>
            <person name="Haas B."/>
            <person name="Nusbaum C."/>
            <person name="Birren B."/>
        </authorList>
    </citation>
    <scope>NUCLEOTIDE SEQUENCE [LARGE SCALE GENOMIC DNA]</scope>
    <source>
        <strain evidence="7 8">JP610</strain>
    </source>
</reference>
<dbReference type="PROSITE" id="PS50294">
    <property type="entry name" value="WD_REPEATS_REGION"/>
    <property type="match status" value="1"/>
</dbReference>
<evidence type="ECO:0000313" key="7">
    <source>
        <dbReference type="EMBL" id="KNC85204.1"/>
    </source>
</evidence>
<evidence type="ECO:0000256" key="1">
    <source>
        <dbReference type="ARBA" id="ARBA00005672"/>
    </source>
</evidence>
<sequence>MEANVTNRALDHGDGEIWHLSSCPTRHDVIATSYSSIVGEDQSELTYGAALWQLPTSVIGDGADEEVDDEGNFVPRVGASQAPSIFTRLLDISESGNEGEDDDVSTEVSSVLWNPVDSKQIATLAEHSLCVWDLNAGKRTTNYTPFGAEEVRSSKQKPLTAGKWVGSHGHSSGMEVAVVAGRSIMGFDLRSSQTTFHIPHAHDMRARDVDFNPNLPNYFISGGDDGALKFWDSRNTTQAVRTMRCHSHWIWAVRYNHFHDQLVLTSGSDCAVVLSSVASLSSEMTDRLTTHESMDSVDSTHDQIDLRPEPPSDKIVDGVVRKFDEHEDSVYAVDWSAADPWLFASLSLDGRVVVNHVPRDTKYGILL</sequence>
<dbReference type="Gene3D" id="2.130.10.10">
    <property type="entry name" value="YVTN repeat-like/Quinoprotein amine dehydrogenase"/>
    <property type="match status" value="1"/>
</dbReference>
<dbReference type="Proteomes" id="UP000054560">
    <property type="component" value="Unassembled WGS sequence"/>
</dbReference>
<dbReference type="SUPFAM" id="SSF50978">
    <property type="entry name" value="WD40 repeat-like"/>
    <property type="match status" value="1"/>
</dbReference>
<proteinExistence type="inferred from homology"/>
<organism evidence="7 8">
    <name type="scientific">Sphaeroforma arctica JP610</name>
    <dbReference type="NCBI Taxonomy" id="667725"/>
    <lineage>
        <taxon>Eukaryota</taxon>
        <taxon>Ichthyosporea</taxon>
        <taxon>Ichthyophonida</taxon>
        <taxon>Sphaeroforma</taxon>
    </lineage>
</organism>
<dbReference type="eggNOG" id="KOG1007">
    <property type="taxonomic scope" value="Eukaryota"/>
</dbReference>
<evidence type="ECO:0000256" key="2">
    <source>
        <dbReference type="ARBA" id="ARBA00022574"/>
    </source>
</evidence>
<feature type="region of interest" description="Disordered" evidence="5">
    <location>
        <begin position="291"/>
        <end position="311"/>
    </location>
</feature>
<evidence type="ECO:0000256" key="3">
    <source>
        <dbReference type="ARBA" id="ARBA00022737"/>
    </source>
</evidence>
<feature type="repeat" description="WD" evidence="4">
    <location>
        <begin position="199"/>
        <end position="241"/>
    </location>
</feature>
<dbReference type="EMBL" id="KQ241714">
    <property type="protein sequence ID" value="KNC85204.1"/>
    <property type="molecule type" value="Genomic_DNA"/>
</dbReference>
<name>A0A0L0G8H0_9EUKA</name>
<dbReference type="InterPro" id="IPR015943">
    <property type="entry name" value="WD40/YVTN_repeat-like_dom_sf"/>
</dbReference>
<evidence type="ECO:0000256" key="4">
    <source>
        <dbReference type="PROSITE-ProRule" id="PRU00221"/>
    </source>
</evidence>
<dbReference type="RefSeq" id="XP_014159106.1">
    <property type="nucleotide sequence ID" value="XM_014303631.1"/>
</dbReference>
<dbReference type="SMART" id="SM00320">
    <property type="entry name" value="WD40"/>
    <property type="match status" value="4"/>
</dbReference>
<accession>A0A0L0G8H0</accession>
<comment type="similarity">
    <text evidence="1">Belongs to the WD repeat EIPR1 family.</text>
</comment>
<dbReference type="PANTHER" id="PTHR14205">
    <property type="entry name" value="WD-REPEAT PROTEIN"/>
    <property type="match status" value="1"/>
</dbReference>
<evidence type="ECO:0000259" key="6">
    <source>
        <dbReference type="Pfam" id="PF23609"/>
    </source>
</evidence>
<dbReference type="Pfam" id="PF00400">
    <property type="entry name" value="WD40"/>
    <property type="match status" value="1"/>
</dbReference>
<feature type="domain" description="EIPR1-like beta-propeller" evidence="6">
    <location>
        <begin position="103"/>
        <end position="274"/>
    </location>
</feature>
<dbReference type="Pfam" id="PF23609">
    <property type="entry name" value="Beta-prop_EIPR1"/>
    <property type="match status" value="1"/>
</dbReference>
<dbReference type="STRING" id="667725.A0A0L0G8H0"/>